<proteinExistence type="predicted"/>
<dbReference type="KEGG" id="bbk:BARBAKC583_1237"/>
<gene>
    <name evidence="1" type="ordered locus">BARBAKC583_1237</name>
</gene>
<dbReference type="Proteomes" id="UP000000643">
    <property type="component" value="Chromosome"/>
</dbReference>
<sequence length="39" mass="4651">MLACNYSDNSTKRENVINLYEYRRKLAMSPEMIKVQLVE</sequence>
<evidence type="ECO:0000313" key="1">
    <source>
        <dbReference type="EMBL" id="ABM44965.1"/>
    </source>
</evidence>
<dbReference type="EMBL" id="CP000524">
    <property type="protein sequence ID" value="ABM44965.1"/>
    <property type="molecule type" value="Genomic_DNA"/>
</dbReference>
<evidence type="ECO:0000313" key="2">
    <source>
        <dbReference type="Proteomes" id="UP000000643"/>
    </source>
</evidence>
<dbReference type="AlphaFoldDB" id="A1UU33"/>
<dbReference type="HOGENOM" id="CLU_3305342_0_0_5"/>
<protein>
    <submittedName>
        <fullName evidence="1">Uncharacterized protein</fullName>
    </submittedName>
</protein>
<accession>A1UU33</accession>
<reference evidence="1 2" key="1">
    <citation type="submission" date="2006-12" db="EMBL/GenBank/DDBJ databases">
        <authorList>
            <person name="Hendrix L."/>
            <person name="Mohamoud Y."/>
            <person name="Radune D."/>
            <person name="Shvartsbeyn A."/>
            <person name="Daugherty S."/>
            <person name="Dodson R."/>
            <person name="Durkin A.S."/>
            <person name="Harkins D."/>
            <person name="Huot H."/>
            <person name="Kothari S.P."/>
            <person name="Madupu R."/>
            <person name="Li J."/>
            <person name="Nelson W.C."/>
            <person name="Shrivastava S."/>
            <person name="Giglio M.G."/>
            <person name="Haft D."/>
            <person name="Selengut J."/>
            <person name="Fraser-Ligget C."/>
            <person name="Seshadri R."/>
        </authorList>
    </citation>
    <scope>NUCLEOTIDE SEQUENCE [LARGE SCALE GENOMIC DNA]</scope>
    <source>
        <strain evidence="2">ATCC 35685 / NCTC 12138 / KC583</strain>
    </source>
</reference>
<name>A1UU33_BARBK</name>
<organism evidence="1 2">
    <name type="scientific">Bartonella bacilliformis (strain ATCC 35685 / KC583 / Herrer 020/F12,63)</name>
    <dbReference type="NCBI Taxonomy" id="360095"/>
    <lineage>
        <taxon>Bacteria</taxon>
        <taxon>Pseudomonadati</taxon>
        <taxon>Pseudomonadota</taxon>
        <taxon>Alphaproteobacteria</taxon>
        <taxon>Hyphomicrobiales</taxon>
        <taxon>Bartonellaceae</taxon>
        <taxon>Bartonella</taxon>
    </lineage>
</organism>